<dbReference type="InterPro" id="IPR051575">
    <property type="entry name" value="Myb-like_DNA-bd"/>
</dbReference>
<dbReference type="Gene3D" id="3.40.50.300">
    <property type="entry name" value="P-loop containing nucleotide triphosphate hydrolases"/>
    <property type="match status" value="1"/>
</dbReference>
<keyword evidence="3" id="KW-0804">Transcription</keyword>
<feature type="compositionally biased region" description="Low complexity" evidence="5">
    <location>
        <begin position="296"/>
        <end position="316"/>
    </location>
</feature>
<keyword evidence="4" id="KW-0539">Nucleus</keyword>
<accession>A0A067CS10</accession>
<dbReference type="InterPro" id="IPR027417">
    <property type="entry name" value="P-loop_NTPase"/>
</dbReference>
<dbReference type="InterPro" id="IPR017930">
    <property type="entry name" value="Myb_dom"/>
</dbReference>
<dbReference type="Proteomes" id="UP000030745">
    <property type="component" value="Unassembled WGS sequence"/>
</dbReference>
<reference evidence="9 10" key="1">
    <citation type="journal article" date="2013" name="PLoS Genet.">
        <title>Distinctive expansion of potential virulence genes in the genome of the oomycete fish pathogen Saprolegnia parasitica.</title>
        <authorList>
            <person name="Jiang R.H."/>
            <person name="de Bruijn I."/>
            <person name="Haas B.J."/>
            <person name="Belmonte R."/>
            <person name="Lobach L."/>
            <person name="Christie J."/>
            <person name="van den Ackerveken G."/>
            <person name="Bottin A."/>
            <person name="Bulone V."/>
            <person name="Diaz-Moreno S.M."/>
            <person name="Dumas B."/>
            <person name="Fan L."/>
            <person name="Gaulin E."/>
            <person name="Govers F."/>
            <person name="Grenville-Briggs L.J."/>
            <person name="Horner N.R."/>
            <person name="Levin J.Z."/>
            <person name="Mammella M."/>
            <person name="Meijer H.J."/>
            <person name="Morris P."/>
            <person name="Nusbaum C."/>
            <person name="Oome S."/>
            <person name="Phillips A.J."/>
            <person name="van Rooyen D."/>
            <person name="Rzeszutek E."/>
            <person name="Saraiva M."/>
            <person name="Secombes C.J."/>
            <person name="Seidl M.F."/>
            <person name="Snel B."/>
            <person name="Stassen J.H."/>
            <person name="Sykes S."/>
            <person name="Tripathy S."/>
            <person name="van den Berg H."/>
            <person name="Vega-Arreguin J.C."/>
            <person name="Wawra S."/>
            <person name="Young S.K."/>
            <person name="Zeng Q."/>
            <person name="Dieguez-Uribeondo J."/>
            <person name="Russ C."/>
            <person name="Tyler B.M."/>
            <person name="van West P."/>
        </authorList>
    </citation>
    <scope>NUCLEOTIDE SEQUENCE [LARGE SCALE GENOMIC DNA]</scope>
    <source>
        <strain evidence="9 10">CBS 223.65</strain>
    </source>
</reference>
<dbReference type="KEGG" id="spar:SPRG_02307"/>
<dbReference type="InterPro" id="IPR017884">
    <property type="entry name" value="SANT_dom"/>
</dbReference>
<feature type="domain" description="Myb-like" evidence="6">
    <location>
        <begin position="399"/>
        <end position="450"/>
    </location>
</feature>
<evidence type="ECO:0000256" key="4">
    <source>
        <dbReference type="ARBA" id="ARBA00023242"/>
    </source>
</evidence>
<dbReference type="PANTHER" id="PTHR46621:SF1">
    <property type="entry name" value="SNRNA-ACTIVATING PROTEIN COMPLEX SUBUNIT 4"/>
    <property type="match status" value="1"/>
</dbReference>
<dbReference type="PROSITE" id="PS51293">
    <property type="entry name" value="SANT"/>
    <property type="match status" value="1"/>
</dbReference>
<sequence>MEDSSYQKLHLVLESLGKAAGDCDEAALRALYTTYKVDVRTGFAIAVVGPSGVGKSALINLITGATRNDPFFAPLNVRQREYAPTVVAWHALSLIDLPELKPTEAPEEYMRQHHLLQMDLVLFVGHHGRITASDRHLLEVLGQAKAPLMYINTKTDLSCANYRLDEDIPEYISDAKVFEMLRRMWLSTPPLALLNSLNIPLCCTDTSSKKPSSTAFAYDNLVCLETIVRFLKPRWRKRTWDEVEANDKEVIPTLMALRTSSPPQPLRSMSAPVDVVKPKLHIHVDRSFPIVTKPANSHNSNNSHNNTNNGSSNHYSPLPSIRQMQTISPLLPPPMTPVLPPPTSIVLPSLRGFQPSKAAPSCSVYPSSSSMNPTGGYFLRPTLPIHPSRAAAMDDHKTVTHVNPGKWTQDEDDLLRQAVDKYGPRNWKAIAKHVGRRNHAQCLQRWRKVLFPGLRRGNWSHEEDCLLQAQIATLSQQGGKLNWASVAAGVPGRTAKHCQERWRNYLNPSIKRGPFDAEEKQKLTELYNTWGNQWTRISEAIPGRCPVDCKTTWQNLNPNFKQSDRPGPGRPKRFGTLADTGFKL</sequence>
<dbReference type="GO" id="GO:0005525">
    <property type="term" value="F:GTP binding"/>
    <property type="evidence" value="ECO:0007669"/>
    <property type="project" value="InterPro"/>
</dbReference>
<dbReference type="OMA" id="MNPTGGY"/>
<keyword evidence="2" id="KW-0238">DNA-binding</keyword>
<feature type="domain" description="HTH myb-type" evidence="8">
    <location>
        <begin position="405"/>
        <end position="454"/>
    </location>
</feature>
<dbReference type="GO" id="GO:0000978">
    <property type="term" value="F:RNA polymerase II cis-regulatory region sequence-specific DNA binding"/>
    <property type="evidence" value="ECO:0007669"/>
    <property type="project" value="TreeGrafter"/>
</dbReference>
<dbReference type="InterPro" id="IPR009057">
    <property type="entry name" value="Homeodomain-like_sf"/>
</dbReference>
<dbReference type="PROSITE" id="PS50090">
    <property type="entry name" value="MYB_LIKE"/>
    <property type="match status" value="3"/>
</dbReference>
<dbReference type="PANTHER" id="PTHR46621">
    <property type="entry name" value="SNRNA-ACTIVATING PROTEIN COMPLEX SUBUNIT 4"/>
    <property type="match status" value="1"/>
</dbReference>
<dbReference type="Pfam" id="PF01926">
    <property type="entry name" value="MMR_HSR1"/>
    <property type="match status" value="1"/>
</dbReference>
<evidence type="ECO:0000313" key="10">
    <source>
        <dbReference type="Proteomes" id="UP000030745"/>
    </source>
</evidence>
<dbReference type="OrthoDB" id="2143914at2759"/>
<feature type="domain" description="SANT" evidence="7">
    <location>
        <begin position="406"/>
        <end position="444"/>
    </location>
</feature>
<dbReference type="SUPFAM" id="SSF52540">
    <property type="entry name" value="P-loop containing nucleoside triphosphate hydrolases"/>
    <property type="match status" value="1"/>
</dbReference>
<dbReference type="Pfam" id="PF13921">
    <property type="entry name" value="Myb_DNA-bind_6"/>
    <property type="match status" value="1"/>
</dbReference>
<dbReference type="AlphaFoldDB" id="A0A067CS10"/>
<dbReference type="SMART" id="SM00717">
    <property type="entry name" value="SANT"/>
    <property type="match status" value="3"/>
</dbReference>
<dbReference type="CDD" id="cd00167">
    <property type="entry name" value="SANT"/>
    <property type="match status" value="3"/>
</dbReference>
<dbReference type="Gene3D" id="1.10.10.60">
    <property type="entry name" value="Homeodomain-like"/>
    <property type="match status" value="3"/>
</dbReference>
<dbReference type="GO" id="GO:0001006">
    <property type="term" value="F:RNA polymerase III type 3 promoter sequence-specific DNA binding"/>
    <property type="evidence" value="ECO:0007669"/>
    <property type="project" value="TreeGrafter"/>
</dbReference>
<feature type="domain" description="Myb-like" evidence="6">
    <location>
        <begin position="451"/>
        <end position="506"/>
    </location>
</feature>
<feature type="region of interest" description="Disordered" evidence="5">
    <location>
        <begin position="291"/>
        <end position="319"/>
    </location>
</feature>
<dbReference type="InterPro" id="IPR006073">
    <property type="entry name" value="GTP-bd"/>
</dbReference>
<dbReference type="PROSITE" id="PS51294">
    <property type="entry name" value="HTH_MYB"/>
    <property type="match status" value="3"/>
</dbReference>
<evidence type="ECO:0000259" key="7">
    <source>
        <dbReference type="PROSITE" id="PS51293"/>
    </source>
</evidence>
<feature type="domain" description="HTH myb-type" evidence="8">
    <location>
        <begin position="455"/>
        <end position="510"/>
    </location>
</feature>
<dbReference type="CDD" id="cd00882">
    <property type="entry name" value="Ras_like_GTPase"/>
    <property type="match status" value="1"/>
</dbReference>
<organism evidence="9 10">
    <name type="scientific">Saprolegnia parasitica (strain CBS 223.65)</name>
    <dbReference type="NCBI Taxonomy" id="695850"/>
    <lineage>
        <taxon>Eukaryota</taxon>
        <taxon>Sar</taxon>
        <taxon>Stramenopiles</taxon>
        <taxon>Oomycota</taxon>
        <taxon>Saprolegniomycetes</taxon>
        <taxon>Saprolegniales</taxon>
        <taxon>Saprolegniaceae</taxon>
        <taxon>Saprolegnia</taxon>
    </lineage>
</organism>
<dbReference type="SUPFAM" id="SSF46689">
    <property type="entry name" value="Homeodomain-like"/>
    <property type="match status" value="2"/>
</dbReference>
<evidence type="ECO:0000256" key="5">
    <source>
        <dbReference type="SAM" id="MobiDB-lite"/>
    </source>
</evidence>
<evidence type="ECO:0000256" key="3">
    <source>
        <dbReference type="ARBA" id="ARBA00023163"/>
    </source>
</evidence>
<name>A0A067CS10_SAPPC</name>
<evidence type="ECO:0000256" key="1">
    <source>
        <dbReference type="ARBA" id="ARBA00023015"/>
    </source>
</evidence>
<dbReference type="GO" id="GO:0019185">
    <property type="term" value="C:snRNA-activating protein complex"/>
    <property type="evidence" value="ECO:0007669"/>
    <property type="project" value="TreeGrafter"/>
</dbReference>
<evidence type="ECO:0000259" key="6">
    <source>
        <dbReference type="PROSITE" id="PS50090"/>
    </source>
</evidence>
<feature type="domain" description="Myb-like" evidence="6">
    <location>
        <begin position="507"/>
        <end position="557"/>
    </location>
</feature>
<dbReference type="STRING" id="695850.A0A067CS10"/>
<dbReference type="FunFam" id="1.10.10.60:FF:000016">
    <property type="entry name" value="Transcriptional activator Myb isoform A"/>
    <property type="match status" value="1"/>
</dbReference>
<proteinExistence type="predicted"/>
<feature type="region of interest" description="Disordered" evidence="5">
    <location>
        <begin position="557"/>
        <end position="584"/>
    </location>
</feature>
<feature type="domain" description="HTH myb-type" evidence="8">
    <location>
        <begin position="511"/>
        <end position="561"/>
    </location>
</feature>
<evidence type="ECO:0000256" key="2">
    <source>
        <dbReference type="ARBA" id="ARBA00023125"/>
    </source>
</evidence>
<evidence type="ECO:0000313" key="9">
    <source>
        <dbReference type="EMBL" id="KDO33499.1"/>
    </source>
</evidence>
<dbReference type="InterPro" id="IPR001005">
    <property type="entry name" value="SANT/Myb"/>
</dbReference>
<protein>
    <submittedName>
        <fullName evidence="9">Uncharacterized protein</fullName>
    </submittedName>
</protein>
<evidence type="ECO:0000259" key="8">
    <source>
        <dbReference type="PROSITE" id="PS51294"/>
    </source>
</evidence>
<keyword evidence="1" id="KW-0805">Transcription regulation</keyword>
<dbReference type="RefSeq" id="XP_012196242.1">
    <property type="nucleotide sequence ID" value="XM_012340852.1"/>
</dbReference>
<dbReference type="VEuPathDB" id="FungiDB:SPRG_02307"/>
<dbReference type="GO" id="GO:0042796">
    <property type="term" value="P:snRNA transcription by RNA polymerase III"/>
    <property type="evidence" value="ECO:0007669"/>
    <property type="project" value="TreeGrafter"/>
</dbReference>
<dbReference type="GeneID" id="24124864"/>
<dbReference type="EMBL" id="KK583193">
    <property type="protein sequence ID" value="KDO33499.1"/>
    <property type="molecule type" value="Genomic_DNA"/>
</dbReference>
<gene>
    <name evidence="9" type="ORF">SPRG_02307</name>
</gene>
<keyword evidence="10" id="KW-1185">Reference proteome</keyword>
<dbReference type="GO" id="GO:0042795">
    <property type="term" value="P:snRNA transcription by RNA polymerase II"/>
    <property type="evidence" value="ECO:0007669"/>
    <property type="project" value="TreeGrafter"/>
</dbReference>
<dbReference type="Pfam" id="PF00249">
    <property type="entry name" value="Myb_DNA-binding"/>
    <property type="match status" value="1"/>
</dbReference>